<dbReference type="GO" id="GO:0006355">
    <property type="term" value="P:regulation of DNA-templated transcription"/>
    <property type="evidence" value="ECO:0007669"/>
    <property type="project" value="InterPro"/>
</dbReference>
<dbReference type="HOGENOM" id="CLU_1894909_0_0_11"/>
<dbReference type="InterPro" id="IPR016032">
    <property type="entry name" value="Sig_transdc_resp-reg_C-effctor"/>
</dbReference>
<evidence type="ECO:0000313" key="6">
    <source>
        <dbReference type="Proteomes" id="UP000000844"/>
    </source>
</evidence>
<dbReference type="eggNOG" id="COG2197">
    <property type="taxonomic scope" value="Bacteria"/>
</dbReference>
<dbReference type="STRING" id="446470.Snas_5412"/>
<dbReference type="PROSITE" id="PS50043">
    <property type="entry name" value="HTH_LUXR_2"/>
    <property type="match status" value="1"/>
</dbReference>
<dbReference type="PRINTS" id="PR00038">
    <property type="entry name" value="HTHLUXR"/>
</dbReference>
<evidence type="ECO:0000256" key="3">
    <source>
        <dbReference type="ARBA" id="ARBA00023163"/>
    </source>
</evidence>
<proteinExistence type="predicted"/>
<keyword evidence="6" id="KW-1185">Reference proteome</keyword>
<dbReference type="PANTHER" id="PTHR44688:SF16">
    <property type="entry name" value="DNA-BINDING TRANSCRIPTIONAL ACTIVATOR DEVR_DOSR"/>
    <property type="match status" value="1"/>
</dbReference>
<reference evidence="5 6" key="1">
    <citation type="journal article" date="2009" name="Stand. Genomic Sci.">
        <title>Complete genome sequence of Stackebrandtia nassauensis type strain (LLR-40K-21).</title>
        <authorList>
            <person name="Munk C."/>
            <person name="Lapidus A."/>
            <person name="Copeland A."/>
            <person name="Jando M."/>
            <person name="Mayilraj S."/>
            <person name="Glavina Del Rio T."/>
            <person name="Nolan M."/>
            <person name="Chen F."/>
            <person name="Lucas S."/>
            <person name="Tice H."/>
            <person name="Cheng J.F."/>
            <person name="Han C."/>
            <person name="Detter J.C."/>
            <person name="Bruce D."/>
            <person name="Goodwin L."/>
            <person name="Chain P."/>
            <person name="Pitluck S."/>
            <person name="Goker M."/>
            <person name="Ovchinikova G."/>
            <person name="Pati A."/>
            <person name="Ivanova N."/>
            <person name="Mavromatis K."/>
            <person name="Chen A."/>
            <person name="Palaniappan K."/>
            <person name="Land M."/>
            <person name="Hauser L."/>
            <person name="Chang Y.J."/>
            <person name="Jeffries C.D."/>
            <person name="Bristow J."/>
            <person name="Eisen J.A."/>
            <person name="Markowitz V."/>
            <person name="Hugenholtz P."/>
            <person name="Kyrpides N.C."/>
            <person name="Klenk H.P."/>
        </authorList>
    </citation>
    <scope>NUCLEOTIDE SEQUENCE [LARGE SCALE GENOMIC DNA]</scope>
    <source>
        <strain evidence="6">DSM 44728 / CIP 108903 / NRRL B-16338 / NBRC 102104 / LLR-40K-21</strain>
    </source>
</reference>
<keyword evidence="2" id="KW-0238">DNA-binding</keyword>
<organism evidence="5 6">
    <name type="scientific">Stackebrandtia nassauensis (strain DSM 44728 / CIP 108903 / NRRL B-16338 / NBRC 102104 / LLR-40K-21)</name>
    <dbReference type="NCBI Taxonomy" id="446470"/>
    <lineage>
        <taxon>Bacteria</taxon>
        <taxon>Bacillati</taxon>
        <taxon>Actinomycetota</taxon>
        <taxon>Actinomycetes</taxon>
        <taxon>Glycomycetales</taxon>
        <taxon>Glycomycetaceae</taxon>
        <taxon>Stackebrandtia</taxon>
    </lineage>
</organism>
<feature type="domain" description="HTH luxR-type" evidence="4">
    <location>
        <begin position="87"/>
        <end position="152"/>
    </location>
</feature>
<evidence type="ECO:0000256" key="2">
    <source>
        <dbReference type="ARBA" id="ARBA00023125"/>
    </source>
</evidence>
<accession>D3PVS3</accession>
<sequence>MTTVNAPVPTYALAKRQPAATDPKVWTRLGVHITDLHNEAQGLRRPERLTRAALGAVTLLRSLGVRIELPSGELPTRDLPSALSRPKPSGTLTLTDREREVLGGMAEGKSNAEIGRELFVTEDTIKTHARRLFRKLDARDRAHAVSQGFRLELLT</sequence>
<dbReference type="InterPro" id="IPR036388">
    <property type="entry name" value="WH-like_DNA-bd_sf"/>
</dbReference>
<keyword evidence="1" id="KW-0805">Transcription regulation</keyword>
<keyword evidence="3" id="KW-0804">Transcription</keyword>
<dbReference type="SUPFAM" id="SSF46894">
    <property type="entry name" value="C-terminal effector domain of the bipartite response regulators"/>
    <property type="match status" value="1"/>
</dbReference>
<dbReference type="InterPro" id="IPR000792">
    <property type="entry name" value="Tscrpt_reg_LuxR_C"/>
</dbReference>
<dbReference type="KEGG" id="sna:Snas_5412"/>
<dbReference type="GO" id="GO:0003677">
    <property type="term" value="F:DNA binding"/>
    <property type="evidence" value="ECO:0007669"/>
    <property type="project" value="UniProtKB-KW"/>
</dbReference>
<gene>
    <name evidence="5" type="ordered locus">Snas_5412</name>
</gene>
<evidence type="ECO:0000313" key="5">
    <source>
        <dbReference type="EMBL" id="ADD45044.1"/>
    </source>
</evidence>
<evidence type="ECO:0000259" key="4">
    <source>
        <dbReference type="PROSITE" id="PS50043"/>
    </source>
</evidence>
<dbReference type="Proteomes" id="UP000000844">
    <property type="component" value="Chromosome"/>
</dbReference>
<dbReference type="Pfam" id="PF00196">
    <property type="entry name" value="GerE"/>
    <property type="match status" value="1"/>
</dbReference>
<protein>
    <submittedName>
        <fullName evidence="5">Transcriptional regulator, LuxR family</fullName>
    </submittedName>
</protein>
<dbReference type="EMBL" id="CP001778">
    <property type="protein sequence ID" value="ADD45044.1"/>
    <property type="molecule type" value="Genomic_DNA"/>
</dbReference>
<dbReference type="CDD" id="cd06170">
    <property type="entry name" value="LuxR_C_like"/>
    <property type="match status" value="1"/>
</dbReference>
<name>D3PVS3_STANL</name>
<dbReference type="SMART" id="SM00421">
    <property type="entry name" value="HTH_LUXR"/>
    <property type="match status" value="1"/>
</dbReference>
<dbReference type="PANTHER" id="PTHR44688">
    <property type="entry name" value="DNA-BINDING TRANSCRIPTIONAL ACTIVATOR DEVR_DOSR"/>
    <property type="match status" value="1"/>
</dbReference>
<evidence type="ECO:0000256" key="1">
    <source>
        <dbReference type="ARBA" id="ARBA00023015"/>
    </source>
</evidence>
<dbReference type="Gene3D" id="1.10.10.10">
    <property type="entry name" value="Winged helix-like DNA-binding domain superfamily/Winged helix DNA-binding domain"/>
    <property type="match status" value="1"/>
</dbReference>
<dbReference type="AlphaFoldDB" id="D3PVS3"/>
<dbReference type="PROSITE" id="PS00622">
    <property type="entry name" value="HTH_LUXR_1"/>
    <property type="match status" value="1"/>
</dbReference>